<dbReference type="InterPro" id="IPR017927">
    <property type="entry name" value="FAD-bd_FR_type"/>
</dbReference>
<dbReference type="InterPro" id="IPR013130">
    <property type="entry name" value="Fe3_Rdtase_TM_dom"/>
</dbReference>
<dbReference type="SUPFAM" id="SSF63380">
    <property type="entry name" value="Riboflavin synthase domain-like"/>
    <property type="match status" value="1"/>
</dbReference>
<dbReference type="Gene3D" id="3.40.50.80">
    <property type="entry name" value="Nucleotide-binding domain of ferredoxin-NADP reductase (FNR) module"/>
    <property type="match status" value="2"/>
</dbReference>
<dbReference type="InterPro" id="IPR013112">
    <property type="entry name" value="FAD-bd_8"/>
</dbReference>
<accession>A0AAV9MBY3</accession>
<dbReference type="PANTHER" id="PTHR11972">
    <property type="entry name" value="NADPH OXIDASE"/>
    <property type="match status" value="1"/>
</dbReference>
<evidence type="ECO:0000313" key="8">
    <source>
        <dbReference type="EMBL" id="KAK4734609.1"/>
    </source>
</evidence>
<evidence type="ECO:0000256" key="5">
    <source>
        <dbReference type="ARBA" id="ARBA00023136"/>
    </source>
</evidence>
<keyword evidence="3 6" id="KW-1133">Transmembrane helix</keyword>
<protein>
    <recommendedName>
        <fullName evidence="7">FAD-binding FR-type domain-containing protein</fullName>
    </recommendedName>
</protein>
<dbReference type="Pfam" id="PF08022">
    <property type="entry name" value="FAD_binding_8"/>
    <property type="match status" value="1"/>
</dbReference>
<evidence type="ECO:0000313" key="9">
    <source>
        <dbReference type="Proteomes" id="UP001311915"/>
    </source>
</evidence>
<dbReference type="Pfam" id="PF08030">
    <property type="entry name" value="NAD_binding_6"/>
    <property type="match status" value="1"/>
</dbReference>
<keyword evidence="9" id="KW-1185">Reference proteome</keyword>
<dbReference type="InterPro" id="IPR050369">
    <property type="entry name" value="RBOH/FRE"/>
</dbReference>
<evidence type="ECO:0000256" key="2">
    <source>
        <dbReference type="ARBA" id="ARBA00022692"/>
    </source>
</evidence>
<dbReference type="SFLD" id="SFLDG01168">
    <property type="entry name" value="Ferric_reductase_subgroup_(FRE"/>
    <property type="match status" value="1"/>
</dbReference>
<dbReference type="SFLD" id="SFLDS00052">
    <property type="entry name" value="Ferric_Reductase_Domain"/>
    <property type="match status" value="1"/>
</dbReference>
<feature type="transmembrane region" description="Helical" evidence="6">
    <location>
        <begin position="196"/>
        <end position="219"/>
    </location>
</feature>
<feature type="transmembrane region" description="Helical" evidence="6">
    <location>
        <begin position="157"/>
        <end position="176"/>
    </location>
</feature>
<proteinExistence type="predicted"/>
<dbReference type="InterPro" id="IPR017938">
    <property type="entry name" value="Riboflavin_synthase-like_b-brl"/>
</dbReference>
<keyword evidence="5 6" id="KW-0472">Membrane</keyword>
<comment type="caution">
    <text evidence="8">The sequence shown here is derived from an EMBL/GenBank/DDBJ whole genome shotgun (WGS) entry which is preliminary data.</text>
</comment>
<feature type="transmembrane region" description="Helical" evidence="6">
    <location>
        <begin position="239"/>
        <end position="259"/>
    </location>
</feature>
<evidence type="ECO:0000256" key="3">
    <source>
        <dbReference type="ARBA" id="ARBA00022989"/>
    </source>
</evidence>
<dbReference type="GO" id="GO:0000293">
    <property type="term" value="F:ferric-chelate reductase activity"/>
    <property type="evidence" value="ECO:0007669"/>
    <property type="project" value="TreeGrafter"/>
</dbReference>
<evidence type="ECO:0000256" key="6">
    <source>
        <dbReference type="SAM" id="Phobius"/>
    </source>
</evidence>
<organism evidence="8 9">
    <name type="scientific">Solanum pinnatisectum</name>
    <name type="common">tansyleaf nightshade</name>
    <dbReference type="NCBI Taxonomy" id="50273"/>
    <lineage>
        <taxon>Eukaryota</taxon>
        <taxon>Viridiplantae</taxon>
        <taxon>Streptophyta</taxon>
        <taxon>Embryophyta</taxon>
        <taxon>Tracheophyta</taxon>
        <taxon>Spermatophyta</taxon>
        <taxon>Magnoliopsida</taxon>
        <taxon>eudicotyledons</taxon>
        <taxon>Gunneridae</taxon>
        <taxon>Pentapetalae</taxon>
        <taxon>asterids</taxon>
        <taxon>lamiids</taxon>
        <taxon>Solanales</taxon>
        <taxon>Solanaceae</taxon>
        <taxon>Solanoideae</taxon>
        <taxon>Solaneae</taxon>
        <taxon>Solanum</taxon>
    </lineage>
</organism>
<dbReference type="InterPro" id="IPR013121">
    <property type="entry name" value="Fe_red_NAD-bd_6"/>
</dbReference>
<feature type="transmembrane region" description="Helical" evidence="6">
    <location>
        <begin position="580"/>
        <end position="601"/>
    </location>
</feature>
<feature type="transmembrane region" description="Helical" evidence="6">
    <location>
        <begin position="6"/>
        <end position="30"/>
    </location>
</feature>
<keyword evidence="4" id="KW-0560">Oxidoreductase</keyword>
<dbReference type="EMBL" id="JAWPEI010000002">
    <property type="protein sequence ID" value="KAK4734609.1"/>
    <property type="molecule type" value="Genomic_DNA"/>
</dbReference>
<dbReference type="PROSITE" id="PS51384">
    <property type="entry name" value="FAD_FR"/>
    <property type="match status" value="1"/>
</dbReference>
<feature type="transmembrane region" description="Helical" evidence="6">
    <location>
        <begin position="114"/>
        <end position="136"/>
    </location>
</feature>
<dbReference type="SUPFAM" id="SSF52343">
    <property type="entry name" value="Ferredoxin reductase-like, C-terminal NADP-linked domain"/>
    <property type="match status" value="1"/>
</dbReference>
<dbReference type="AlphaFoldDB" id="A0AAV9MBY3"/>
<sequence>MGSRAVLYTFMVLVFVGWLFIWVMLPTPTYRNSWTPQLKIKLNSTYFREQGINLLLFTFPIMLIAAVSCVYLHLYNKSTSDHSSTTNKGREYFGSLKRKVVVMEPLGIVNAVELSFAVMFIVLLIWSLANYIYISFNGNLHMHSPTEKVWKAKFRSVSLRLGYLGNICYAFLFFPVTRLSSILPLMGLTSESSIKYHIWLGHLSMALALLHSAGFVIYYAMSNQMIEMIEWSRTYVSNVAGEIAILVAIAIWVTSLYKIRRKMFDLFFYTHQLYTLYMFFYLLHVGVAYTCMVFPGIFLFLIDRYLRFLQSKRSARLISSRLLPCSTFELTFSKNPVLTYNPTSILFVNVPSVSKLQWHPFTIVSSSNLETDKLSVVIKSVGSWSQKLEKQLSSSPDRLQISTEGPYGPSSSHFLSRECLVMVSGGSGIAPMISIFRELIYRCTLQTNTKVPKVILITSFKNTSDLTMLDLLLPISTTPSDISNLDFQIEAYISRENEPQQHHHNNLELASKSKQQLIVFKQNPKDSPISAALGKSSWLWLGAIITSSFFMFLLLLGLVTRYSIYPIERDGKLYHYSAKIIWDMFLACASIFIGTSVIFMWQKRENESEGRQIQNVEIPTNPTNSPAANLCGTERELESLPHQSIVQATKVHYGARPDLKRILFDIKASDVGVVVCGPKSMRHEVAKICASGLAKNLHFESISFNW</sequence>
<reference evidence="8 9" key="1">
    <citation type="submission" date="2023-10" db="EMBL/GenBank/DDBJ databases">
        <title>Genome-Wide Identification Analysis in wild type Solanum Pinnatisectum Reveals Some Genes Defensing Phytophthora Infestans.</title>
        <authorList>
            <person name="Sun C."/>
        </authorList>
    </citation>
    <scope>NUCLEOTIDE SEQUENCE [LARGE SCALE GENOMIC DNA]</scope>
    <source>
        <strain evidence="8">LQN</strain>
        <tissue evidence="8">Leaf</tissue>
    </source>
</reference>
<feature type="transmembrane region" description="Helical" evidence="6">
    <location>
        <begin position="538"/>
        <end position="560"/>
    </location>
</feature>
<dbReference type="CDD" id="cd06186">
    <property type="entry name" value="NOX_Duox_like_FAD_NADP"/>
    <property type="match status" value="1"/>
</dbReference>
<gene>
    <name evidence="8" type="ORF">R3W88_008870</name>
</gene>
<name>A0AAV9MBY3_9SOLN</name>
<dbReference type="Proteomes" id="UP001311915">
    <property type="component" value="Unassembled WGS sequence"/>
</dbReference>
<dbReference type="PANTHER" id="PTHR11972:SF79">
    <property type="entry name" value="FERRIC REDUCTION OXIDASE 4-RELATED"/>
    <property type="match status" value="1"/>
</dbReference>
<feature type="transmembrane region" description="Helical" evidence="6">
    <location>
        <begin position="279"/>
        <end position="302"/>
    </location>
</feature>
<feature type="domain" description="FAD-binding FR-type" evidence="7">
    <location>
        <begin position="310"/>
        <end position="413"/>
    </location>
</feature>
<evidence type="ECO:0000256" key="1">
    <source>
        <dbReference type="ARBA" id="ARBA00004141"/>
    </source>
</evidence>
<evidence type="ECO:0000259" key="7">
    <source>
        <dbReference type="PROSITE" id="PS51384"/>
    </source>
</evidence>
<dbReference type="GO" id="GO:0005886">
    <property type="term" value="C:plasma membrane"/>
    <property type="evidence" value="ECO:0007669"/>
    <property type="project" value="TreeGrafter"/>
</dbReference>
<dbReference type="Pfam" id="PF01794">
    <property type="entry name" value="Ferric_reduct"/>
    <property type="match status" value="1"/>
</dbReference>
<keyword evidence="2 6" id="KW-0812">Transmembrane</keyword>
<dbReference type="Gene3D" id="2.40.30.10">
    <property type="entry name" value="Translation factors"/>
    <property type="match status" value="1"/>
</dbReference>
<dbReference type="InterPro" id="IPR039261">
    <property type="entry name" value="FNR_nucleotide-bd"/>
</dbReference>
<evidence type="ECO:0000256" key="4">
    <source>
        <dbReference type="ARBA" id="ARBA00023002"/>
    </source>
</evidence>
<comment type="subcellular location">
    <subcellularLocation>
        <location evidence="1">Membrane</location>
        <topology evidence="1">Multi-pass membrane protein</topology>
    </subcellularLocation>
</comment>
<feature type="transmembrane region" description="Helical" evidence="6">
    <location>
        <begin position="51"/>
        <end position="74"/>
    </location>
</feature>